<dbReference type="EMBL" id="WINI01000008">
    <property type="protein sequence ID" value="MQR02103.1"/>
    <property type="molecule type" value="Genomic_DNA"/>
</dbReference>
<organism evidence="1 2">
    <name type="scientific">Glaciimonas soli</name>
    <dbReference type="NCBI Taxonomy" id="2590999"/>
    <lineage>
        <taxon>Bacteria</taxon>
        <taxon>Pseudomonadati</taxon>
        <taxon>Pseudomonadota</taxon>
        <taxon>Betaproteobacteria</taxon>
        <taxon>Burkholderiales</taxon>
        <taxon>Oxalobacteraceae</taxon>
        <taxon>Glaciimonas</taxon>
    </lineage>
</organism>
<name>A0A843YWM8_9BURK</name>
<protein>
    <recommendedName>
        <fullName evidence="3">Zinc-ribbon domain-containing protein</fullName>
    </recommendedName>
</protein>
<evidence type="ECO:0000313" key="1">
    <source>
        <dbReference type="EMBL" id="MQR02103.1"/>
    </source>
</evidence>
<comment type="caution">
    <text evidence="1">The sequence shown here is derived from an EMBL/GenBank/DDBJ whole genome shotgun (WGS) entry which is preliminary data.</text>
</comment>
<evidence type="ECO:0000313" key="2">
    <source>
        <dbReference type="Proteomes" id="UP000451565"/>
    </source>
</evidence>
<sequence>MSRRITIDDMQQLAKERGGLCLSETYLGERTALQWQCAEQHQWMARPNNIMQGGWCSICVRAKTRLDPRLVIEEMQQIAAERGGLCLSATYENDSTRLQWQCANQHQWVATRRHIKRGGWCSFCTLEAKRQTLGFLGKLQQIAIERDGLLLSKTYEGTHQHHQWQCAQQHQWLATPANIKSGKWCPHCAVGQRVRTHQATKGYTLKAMQALAAQHGGVCLSTSYITNDSVEKLHWRCAQGHTWHASGTSIKSGSWCGQCHLASIRNSIETMHTLAQKLGGKCLSTTYRGKKEKLQWQCGVGHTWHCSPKMVKETWCPLCTAHSRSEQGLKEMRQLALQHDVVCLSATYVNSRTKLHWQCKEGHRWEAAPDPLTRVKHWCPQCRSDRAIQNRILATQDAQKLAIKRGGRCLSDGSENINENLTWQCAVGHIWQTSRATIKKGHWCQRCYHLSQAIQRDRTRKDNATKKKVRFSMPNLL</sequence>
<dbReference type="RefSeq" id="WP_153235729.1">
    <property type="nucleotide sequence ID" value="NZ_WINI01000008.1"/>
</dbReference>
<gene>
    <name evidence="1" type="ORF">GEV47_15610</name>
</gene>
<dbReference type="OrthoDB" id="583824at2"/>
<proteinExistence type="predicted"/>
<evidence type="ECO:0008006" key="3">
    <source>
        <dbReference type="Google" id="ProtNLM"/>
    </source>
</evidence>
<accession>A0A843YWM8</accession>
<reference evidence="1 2" key="1">
    <citation type="submission" date="2019-10" db="EMBL/GenBank/DDBJ databases">
        <title>Glaciimonas soli sp. nov., a psychrophilic bacterium isolated from the forest soil of a high elevation mountain in Taiwan.</title>
        <authorList>
            <person name="Wang L.-T."/>
            <person name="Shieh W.Y."/>
        </authorList>
    </citation>
    <scope>NUCLEOTIDE SEQUENCE [LARGE SCALE GENOMIC DNA]</scope>
    <source>
        <strain evidence="1 2">GS1</strain>
    </source>
</reference>
<dbReference type="AlphaFoldDB" id="A0A843YWM8"/>
<dbReference type="Proteomes" id="UP000451565">
    <property type="component" value="Unassembled WGS sequence"/>
</dbReference>
<keyword evidence="2" id="KW-1185">Reference proteome</keyword>